<dbReference type="PROSITE" id="PS00058">
    <property type="entry name" value="DNA_MISMATCH_REPAIR_1"/>
    <property type="match status" value="1"/>
</dbReference>
<dbReference type="GO" id="GO:0140664">
    <property type="term" value="F:ATP-dependent DNA damage sensor activity"/>
    <property type="evidence" value="ECO:0007669"/>
    <property type="project" value="InterPro"/>
</dbReference>
<dbReference type="InterPro" id="IPR003594">
    <property type="entry name" value="HATPase_dom"/>
</dbReference>
<dbReference type="SUPFAM" id="SSF54211">
    <property type="entry name" value="Ribosomal protein S5 domain 2-like"/>
    <property type="match status" value="1"/>
</dbReference>
<dbReference type="InterPro" id="IPR042121">
    <property type="entry name" value="MutL_C_regsub"/>
</dbReference>
<dbReference type="AlphaFoldDB" id="A0A178MGT0"/>
<dbReference type="PANTHER" id="PTHR10073:SF12">
    <property type="entry name" value="DNA MISMATCH REPAIR PROTEIN MLH1"/>
    <property type="match status" value="1"/>
</dbReference>
<dbReference type="PANTHER" id="PTHR10073">
    <property type="entry name" value="DNA MISMATCH REPAIR PROTEIN MLH, PMS, MUTL"/>
    <property type="match status" value="1"/>
</dbReference>
<keyword evidence="8" id="KW-1185">Reference proteome</keyword>
<dbReference type="GO" id="GO:0032300">
    <property type="term" value="C:mismatch repair complex"/>
    <property type="evidence" value="ECO:0007669"/>
    <property type="project" value="InterPro"/>
</dbReference>
<dbReference type="Pfam" id="PF01119">
    <property type="entry name" value="DNA_mis_repair"/>
    <property type="match status" value="1"/>
</dbReference>
<dbReference type="NCBIfam" id="TIGR00585">
    <property type="entry name" value="mutl"/>
    <property type="match status" value="1"/>
</dbReference>
<dbReference type="Gene3D" id="3.30.565.10">
    <property type="entry name" value="Histidine kinase-like ATPase, C-terminal domain"/>
    <property type="match status" value="1"/>
</dbReference>
<dbReference type="SUPFAM" id="SSF55874">
    <property type="entry name" value="ATPase domain of HSP90 chaperone/DNA topoisomerase II/histidine kinase"/>
    <property type="match status" value="1"/>
</dbReference>
<keyword evidence="2 4" id="KW-0227">DNA damage</keyword>
<dbReference type="Gene3D" id="3.30.1370.100">
    <property type="entry name" value="MutL, C-terminal domain, regulatory subdomain"/>
    <property type="match status" value="1"/>
</dbReference>
<name>A0A178MGT0_9CHLR</name>
<dbReference type="STRING" id="1707952.A6A03_00990"/>
<dbReference type="InterPro" id="IPR002099">
    <property type="entry name" value="MutL/Mlh/PMS"/>
</dbReference>
<dbReference type="GO" id="GO:0005524">
    <property type="term" value="F:ATP binding"/>
    <property type="evidence" value="ECO:0007669"/>
    <property type="project" value="InterPro"/>
</dbReference>
<feature type="domain" description="MutL C-terminal dimerisation" evidence="5">
    <location>
        <begin position="435"/>
        <end position="576"/>
    </location>
</feature>
<evidence type="ECO:0000313" key="7">
    <source>
        <dbReference type="EMBL" id="OAN47347.1"/>
    </source>
</evidence>
<dbReference type="InterPro" id="IPR013507">
    <property type="entry name" value="DNA_mismatch_S5_2-like"/>
</dbReference>
<dbReference type="InterPro" id="IPR020568">
    <property type="entry name" value="Ribosomal_Su5_D2-typ_SF"/>
</dbReference>
<dbReference type="Pfam" id="PF08676">
    <property type="entry name" value="MutL_C"/>
    <property type="match status" value="1"/>
</dbReference>
<dbReference type="HAMAP" id="MF_00149">
    <property type="entry name" value="DNA_mis_repair"/>
    <property type="match status" value="1"/>
</dbReference>
<evidence type="ECO:0000259" key="5">
    <source>
        <dbReference type="SMART" id="SM00853"/>
    </source>
</evidence>
<sequence>MPIRLLDETIAAQIAAGEVVERPASVVKELVENALDAGARRIVVEARGGGLREIRVQDDGCGIPADEVELAFARHATSKLQSAEDLWAIRTLGFRGEALPSIASVAQVICVTRVAEAELGVELRIAGGEVQSRLPCGCPVGTTITVRNLFYNTPVRREYLRSEATETGAISAIVQQYALAYPEVSFSLVVDGRVMFQTAGDGDLRAVAVELYGLEVGRALLPVQAEAGADELWVAVRGLISPPDLTRSSRSYLSLFANRRALQPRGALAAVVENAYHTMLMKGRFPIAILDLRVHPAAIDVNVHPTKSEVKFRYAAHVHSVLGRAIRDALISGADIPVWDAPDPATAQRRFELRRLGQEPPSPSPSAWGVGAAAWDRDRSRWDAGAPAAHLATPLPLPPAAEPVAPEPSAPVAPAVAMPNAAPASTPSALPPLRVVGQVGLTYIVAEAPEGMYLIDQHAAHERITYEKLMNQYAQRAVETQQLLLPQAVELSPEASALLLGNAEKLAEWGFALEPWGTGVLVRAMPATLPLDELAQALHEMAERLAGRGGSSPLEWREAMLITLACHTSVRAGQPLSHEEMRQLIRQLEQCASPRTCPHGRPTMILMTPAQLERQFGRRV</sequence>
<dbReference type="EMBL" id="LWQS01000038">
    <property type="protein sequence ID" value="OAN47347.1"/>
    <property type="molecule type" value="Genomic_DNA"/>
</dbReference>
<dbReference type="InterPro" id="IPR020667">
    <property type="entry name" value="DNA_mismatch_repair_MutL"/>
</dbReference>
<dbReference type="GO" id="GO:0016887">
    <property type="term" value="F:ATP hydrolysis activity"/>
    <property type="evidence" value="ECO:0007669"/>
    <property type="project" value="InterPro"/>
</dbReference>
<dbReference type="InterPro" id="IPR038973">
    <property type="entry name" value="MutL/Mlh/Pms-like"/>
</dbReference>
<dbReference type="SMART" id="SM01340">
    <property type="entry name" value="DNA_mis_repair"/>
    <property type="match status" value="1"/>
</dbReference>
<keyword evidence="3 4" id="KW-0234">DNA repair</keyword>
<dbReference type="Proteomes" id="UP000078287">
    <property type="component" value="Unassembled WGS sequence"/>
</dbReference>
<dbReference type="Pfam" id="PF02518">
    <property type="entry name" value="HATPase_c"/>
    <property type="match status" value="1"/>
</dbReference>
<comment type="caution">
    <text evidence="7">The sequence shown here is derived from an EMBL/GenBank/DDBJ whole genome shotgun (WGS) entry which is preliminary data.</text>
</comment>
<dbReference type="SUPFAM" id="SSF118116">
    <property type="entry name" value="DNA mismatch repair protein MutL"/>
    <property type="match status" value="1"/>
</dbReference>
<evidence type="ECO:0000256" key="4">
    <source>
        <dbReference type="HAMAP-Rule" id="MF_00149"/>
    </source>
</evidence>
<dbReference type="SMART" id="SM00853">
    <property type="entry name" value="MutL_C"/>
    <property type="match status" value="1"/>
</dbReference>
<comment type="function">
    <text evidence="4">This protein is involved in the repair of mismatches in DNA. It is required for dam-dependent methyl-directed DNA mismatch repair. May act as a 'molecular matchmaker', a protein that promotes the formation of a stable complex between two or more DNA-binding proteins in an ATP-dependent manner without itself being part of a final effector complex.</text>
</comment>
<dbReference type="CDD" id="cd16926">
    <property type="entry name" value="HATPase_MutL-MLH-PMS-like"/>
    <property type="match status" value="1"/>
</dbReference>
<proteinExistence type="inferred from homology"/>
<dbReference type="InterPro" id="IPR014790">
    <property type="entry name" value="MutL_C"/>
</dbReference>
<dbReference type="OrthoDB" id="9763467at2"/>
<dbReference type="RefSeq" id="WP_066784461.1">
    <property type="nucleotide sequence ID" value="NZ_LWQS01000038.1"/>
</dbReference>
<organism evidence="7 8">
    <name type="scientific">Chloroflexus islandicus</name>
    <dbReference type="NCBI Taxonomy" id="1707952"/>
    <lineage>
        <taxon>Bacteria</taxon>
        <taxon>Bacillati</taxon>
        <taxon>Chloroflexota</taxon>
        <taxon>Chloroflexia</taxon>
        <taxon>Chloroflexales</taxon>
        <taxon>Chloroflexineae</taxon>
        <taxon>Chloroflexaceae</taxon>
        <taxon>Chloroflexus</taxon>
    </lineage>
</organism>
<dbReference type="InterPro" id="IPR037198">
    <property type="entry name" value="MutL_C_sf"/>
</dbReference>
<dbReference type="FunFam" id="3.30.565.10:FF:000003">
    <property type="entry name" value="DNA mismatch repair endonuclease MutL"/>
    <property type="match status" value="1"/>
</dbReference>
<reference evidence="7 8" key="1">
    <citation type="submission" date="2016-04" db="EMBL/GenBank/DDBJ databases">
        <title>Chloroflexus islandicus sp. nov., a thermophilic filamentous anoxygenic phototrophic bacterium from geyser Strokkur (Iceland).</title>
        <authorList>
            <person name="Gaisin V.A."/>
            <person name="Kalashnikov A.M."/>
            <person name="Sukhacheva M.V."/>
            <person name="Grouzdev D.S."/>
            <person name="Ivanov T.M."/>
            <person name="Kuznetsov B."/>
            <person name="Gorlenko V.M."/>
        </authorList>
    </citation>
    <scope>NUCLEOTIDE SEQUENCE [LARGE SCALE GENOMIC DNA]</scope>
    <source>
        <strain evidence="8">isl-2</strain>
    </source>
</reference>
<feature type="domain" description="DNA mismatch repair protein S5" evidence="6">
    <location>
        <begin position="208"/>
        <end position="331"/>
    </location>
</feature>
<evidence type="ECO:0000313" key="8">
    <source>
        <dbReference type="Proteomes" id="UP000078287"/>
    </source>
</evidence>
<evidence type="ECO:0000256" key="3">
    <source>
        <dbReference type="ARBA" id="ARBA00023204"/>
    </source>
</evidence>
<dbReference type="GO" id="GO:0006298">
    <property type="term" value="P:mismatch repair"/>
    <property type="evidence" value="ECO:0007669"/>
    <property type="project" value="UniProtKB-UniRule"/>
</dbReference>
<evidence type="ECO:0000256" key="2">
    <source>
        <dbReference type="ARBA" id="ARBA00022763"/>
    </source>
</evidence>
<accession>A0A178MGT0</accession>
<dbReference type="Gene3D" id="3.30.1540.20">
    <property type="entry name" value="MutL, C-terminal domain, dimerisation subdomain"/>
    <property type="match status" value="1"/>
</dbReference>
<dbReference type="InterPro" id="IPR014762">
    <property type="entry name" value="DNA_mismatch_repair_CS"/>
</dbReference>
<comment type="similarity">
    <text evidence="1 4">Belongs to the DNA mismatch repair MutL/HexB family.</text>
</comment>
<dbReference type="CDD" id="cd00782">
    <property type="entry name" value="MutL_Trans"/>
    <property type="match status" value="1"/>
</dbReference>
<dbReference type="InterPro" id="IPR036890">
    <property type="entry name" value="HATPase_C_sf"/>
</dbReference>
<protein>
    <recommendedName>
        <fullName evidence="4">DNA mismatch repair protein MutL</fullName>
    </recommendedName>
</protein>
<evidence type="ECO:0000259" key="6">
    <source>
        <dbReference type="SMART" id="SM01340"/>
    </source>
</evidence>
<dbReference type="InterPro" id="IPR042120">
    <property type="entry name" value="MutL_C_dimsub"/>
</dbReference>
<dbReference type="GO" id="GO:0030983">
    <property type="term" value="F:mismatched DNA binding"/>
    <property type="evidence" value="ECO:0007669"/>
    <property type="project" value="InterPro"/>
</dbReference>
<evidence type="ECO:0000256" key="1">
    <source>
        <dbReference type="ARBA" id="ARBA00006082"/>
    </source>
</evidence>
<dbReference type="Gene3D" id="3.30.230.10">
    <property type="match status" value="1"/>
</dbReference>
<dbReference type="InterPro" id="IPR014721">
    <property type="entry name" value="Ribsml_uS5_D2-typ_fold_subgr"/>
</dbReference>
<gene>
    <name evidence="4" type="primary">mutL</name>
    <name evidence="7" type="ORF">A6A03_00990</name>
</gene>